<evidence type="ECO:0000313" key="1">
    <source>
        <dbReference type="EMBL" id="KAL3797256.1"/>
    </source>
</evidence>
<keyword evidence="2" id="KW-1185">Reference proteome</keyword>
<dbReference type="EMBL" id="JABMIG020000056">
    <property type="protein sequence ID" value="KAL3797256.1"/>
    <property type="molecule type" value="Genomic_DNA"/>
</dbReference>
<dbReference type="Proteomes" id="UP001516023">
    <property type="component" value="Unassembled WGS sequence"/>
</dbReference>
<evidence type="ECO:0000313" key="2">
    <source>
        <dbReference type="Proteomes" id="UP001516023"/>
    </source>
</evidence>
<dbReference type="AlphaFoldDB" id="A0ABD3QCN9"/>
<protein>
    <submittedName>
        <fullName evidence="1">Uncharacterized protein</fullName>
    </submittedName>
</protein>
<organism evidence="1 2">
    <name type="scientific">Cyclotella cryptica</name>
    <dbReference type="NCBI Taxonomy" id="29204"/>
    <lineage>
        <taxon>Eukaryota</taxon>
        <taxon>Sar</taxon>
        <taxon>Stramenopiles</taxon>
        <taxon>Ochrophyta</taxon>
        <taxon>Bacillariophyta</taxon>
        <taxon>Coscinodiscophyceae</taxon>
        <taxon>Thalassiosirophycidae</taxon>
        <taxon>Stephanodiscales</taxon>
        <taxon>Stephanodiscaceae</taxon>
        <taxon>Cyclotella</taxon>
    </lineage>
</organism>
<name>A0ABD3QCN9_9STRA</name>
<comment type="caution">
    <text evidence="1">The sequence shown here is derived from an EMBL/GenBank/DDBJ whole genome shotgun (WGS) entry which is preliminary data.</text>
</comment>
<gene>
    <name evidence="1" type="ORF">HJC23_004548</name>
</gene>
<sequence>MVLLFCYSCQVVFCLRKKYERIQHLWMRKRNQIRRQSCSRIIHKTDNHLQQRLGLWADYGVAMEGKVWIGGSASMFH</sequence>
<reference evidence="1 2" key="1">
    <citation type="journal article" date="2020" name="G3 (Bethesda)">
        <title>Improved Reference Genome for Cyclotella cryptica CCMP332, a Model for Cell Wall Morphogenesis, Salinity Adaptation, and Lipid Production in Diatoms (Bacillariophyta).</title>
        <authorList>
            <person name="Roberts W.R."/>
            <person name="Downey K.M."/>
            <person name="Ruck E.C."/>
            <person name="Traller J.C."/>
            <person name="Alverson A.J."/>
        </authorList>
    </citation>
    <scope>NUCLEOTIDE SEQUENCE [LARGE SCALE GENOMIC DNA]</scope>
    <source>
        <strain evidence="1 2">CCMP332</strain>
    </source>
</reference>
<proteinExistence type="predicted"/>
<accession>A0ABD3QCN9</accession>